<name>W2YNH2_PHYNI</name>
<comment type="caution">
    <text evidence="1">The sequence shown here is derived from an EMBL/GenBank/DDBJ whole genome shotgun (WGS) entry which is preliminary data.</text>
</comment>
<dbReference type="AlphaFoldDB" id="W2YNH2"/>
<dbReference type="InterPro" id="IPR012337">
    <property type="entry name" value="RNaseH-like_sf"/>
</dbReference>
<evidence type="ECO:0000313" key="2">
    <source>
        <dbReference type="Proteomes" id="UP000018948"/>
    </source>
</evidence>
<evidence type="ECO:0000313" key="1">
    <source>
        <dbReference type="EMBL" id="ETP36600.1"/>
    </source>
</evidence>
<protein>
    <recommendedName>
        <fullName evidence="3">HAT C-terminal dimerisation domain-containing protein</fullName>
    </recommendedName>
</protein>
<dbReference type="PANTHER" id="PTHR40866">
    <property type="entry name" value="BED-TYPE DOMAIN-CONTAINING PROTEIN"/>
    <property type="match status" value="1"/>
</dbReference>
<proteinExistence type="predicted"/>
<evidence type="ECO:0008006" key="3">
    <source>
        <dbReference type="Google" id="ProtNLM"/>
    </source>
</evidence>
<dbReference type="EMBL" id="ANIY01003285">
    <property type="protein sequence ID" value="ETP36600.1"/>
    <property type="molecule type" value="Genomic_DNA"/>
</dbReference>
<reference evidence="1 2" key="1">
    <citation type="submission" date="2013-11" db="EMBL/GenBank/DDBJ databases">
        <title>The Genome Sequence of Phytophthora parasitica P10297.</title>
        <authorList>
            <consortium name="The Broad Institute Genomics Platform"/>
            <person name="Russ C."/>
            <person name="Tyler B."/>
            <person name="Panabieres F."/>
            <person name="Shan W."/>
            <person name="Tripathy S."/>
            <person name="Grunwald N."/>
            <person name="Machado M."/>
            <person name="Johnson C.S."/>
            <person name="Walker B."/>
            <person name="Young S.K."/>
            <person name="Zeng Q."/>
            <person name="Gargeya S."/>
            <person name="Fitzgerald M."/>
            <person name="Haas B."/>
            <person name="Abouelleil A."/>
            <person name="Allen A.W."/>
            <person name="Alvarado L."/>
            <person name="Arachchi H.M."/>
            <person name="Berlin A.M."/>
            <person name="Chapman S.B."/>
            <person name="Gainer-Dewar J."/>
            <person name="Goldberg J."/>
            <person name="Griggs A."/>
            <person name="Gujja S."/>
            <person name="Hansen M."/>
            <person name="Howarth C."/>
            <person name="Imamovic A."/>
            <person name="Ireland A."/>
            <person name="Larimer J."/>
            <person name="McCowan C."/>
            <person name="Murphy C."/>
            <person name="Pearson M."/>
            <person name="Poon T.W."/>
            <person name="Priest M."/>
            <person name="Roberts A."/>
            <person name="Saif S."/>
            <person name="Shea T."/>
            <person name="Sisk P."/>
            <person name="Sykes S."/>
            <person name="Wortman J."/>
            <person name="Nusbaum C."/>
            <person name="Birren B."/>
        </authorList>
    </citation>
    <scope>NUCLEOTIDE SEQUENCE [LARGE SCALE GENOMIC DNA]</scope>
    <source>
        <strain evidence="1 2">P10297</strain>
    </source>
</reference>
<gene>
    <name evidence="1" type="ORF">F442_15511</name>
</gene>
<dbReference type="Proteomes" id="UP000018948">
    <property type="component" value="Unassembled WGS sequence"/>
</dbReference>
<dbReference type="SUPFAM" id="SSF53098">
    <property type="entry name" value="Ribonuclease H-like"/>
    <property type="match status" value="1"/>
</dbReference>
<dbReference type="PANTHER" id="PTHR40866:SF1">
    <property type="entry name" value="BED-TYPE DOMAIN-CONTAINING PROTEIN"/>
    <property type="match status" value="1"/>
</dbReference>
<dbReference type="OrthoDB" id="10376558at2759"/>
<sequence>MQHVRREHPDYAAVMLEATTAQTGSLVNYVRHSAFNLHAWMSWTITCNLPLSFCESRETRRYSNLDPISQETLPDAMDGVIVAVERSIASEIPTRFGLMLDGWTHVSEQYITVFACYEVNGSPKTPLLSMAPLLDAPDDDLSAQRHLDFLADMLLRDYGGTAGAVYRLNLAVQNDMLALEEDLAAVQALMSFVRLKTPLRPVIRQDTRWSSTFEMVRRYFKLLEFLDADDDEIMELLPLPAANKRLRTLHQELRDIESVVKALQGHDVDLLDVREWFDELIAAKPQYARYIVQRLRLAAAGFFVAVLHAFEAPQQDNETVNADEGGETESFVERVQKRRRLAKDCVRYEQRKNIPATSNVMERFFSVARVTFGHQRHGHLPRTLETLFFLRENRTYWDATTVDSLH</sequence>
<organism evidence="1 2">
    <name type="scientific">Phytophthora nicotianae P10297</name>
    <dbReference type="NCBI Taxonomy" id="1317064"/>
    <lineage>
        <taxon>Eukaryota</taxon>
        <taxon>Sar</taxon>
        <taxon>Stramenopiles</taxon>
        <taxon>Oomycota</taxon>
        <taxon>Peronosporomycetes</taxon>
        <taxon>Peronosporales</taxon>
        <taxon>Peronosporaceae</taxon>
        <taxon>Phytophthora</taxon>
    </lineage>
</organism>
<accession>W2YNH2</accession>